<evidence type="ECO:0000256" key="1">
    <source>
        <dbReference type="SAM" id="MobiDB-lite"/>
    </source>
</evidence>
<evidence type="ECO:0008006" key="5">
    <source>
        <dbReference type="Google" id="ProtNLM"/>
    </source>
</evidence>
<dbReference type="GeneID" id="27341451"/>
<dbReference type="Proteomes" id="UP000054466">
    <property type="component" value="Unassembled WGS sequence"/>
</dbReference>
<evidence type="ECO:0000256" key="2">
    <source>
        <dbReference type="SAM" id="Phobius"/>
    </source>
</evidence>
<gene>
    <name evidence="3" type="ORF">PV07_02257</name>
</gene>
<keyword evidence="4" id="KW-1185">Reference proteome</keyword>
<reference evidence="3 4" key="1">
    <citation type="submission" date="2015-01" db="EMBL/GenBank/DDBJ databases">
        <title>The Genome Sequence of Cladophialophora immunda CBS83496.</title>
        <authorList>
            <consortium name="The Broad Institute Genomics Platform"/>
            <person name="Cuomo C."/>
            <person name="de Hoog S."/>
            <person name="Gorbushina A."/>
            <person name="Stielow B."/>
            <person name="Teixiera M."/>
            <person name="Abouelleil A."/>
            <person name="Chapman S.B."/>
            <person name="Priest M."/>
            <person name="Young S.K."/>
            <person name="Wortman J."/>
            <person name="Nusbaum C."/>
            <person name="Birren B."/>
        </authorList>
    </citation>
    <scope>NUCLEOTIDE SEQUENCE [LARGE SCALE GENOMIC DNA]</scope>
    <source>
        <strain evidence="3 4">CBS 83496</strain>
    </source>
</reference>
<keyword evidence="2" id="KW-1133">Transmembrane helix</keyword>
<feature type="transmembrane region" description="Helical" evidence="2">
    <location>
        <begin position="38"/>
        <end position="60"/>
    </location>
</feature>
<accession>A0A0D2BDK0</accession>
<keyword evidence="2" id="KW-0812">Transmembrane</keyword>
<sequence length="437" mass="46572">MSTTPNGYTDEKDPEIEVLPAPATSTPPVKRTSLATRLLRLVATVLGALLVFKALCSVVGSQSGGLSRPCHGMNHKIPGYIPLLFDDDGHHQHPFPPIDKWKPFNGTTHFEFDPAQASGLSVRGPKVFGKVVFETSKLSNKVVIDLDIKTNKKDKDGEVTIGEDNGHLTINTPSTGKLKTHTAATIQIPSNIIGEFALPRFEVDVPRHMVDFSQLPESLEIGTFTVRVGRGFVKPGPVHTNTTQISIGYGALRGALTHARDETNVDIGRGNVTLNIPSISTGDQGSTHIHLGHGHLNGSLAIYNSTNIDIGSGGIYVNVAFKSAAPRATLSTRIASGSSRVFVDSIAAERLFESSHTSVAGDQLITYPANFQGTVDARGIVGDIKLEGKDLAVEKVIGGMVGRQGDSDRNSISVKTVRGKLDILVGDEPTAQQSHSC</sequence>
<dbReference type="EMBL" id="KN847040">
    <property type="protein sequence ID" value="KIW35567.1"/>
    <property type="molecule type" value="Genomic_DNA"/>
</dbReference>
<dbReference type="VEuPathDB" id="FungiDB:PV07_02257"/>
<evidence type="ECO:0000313" key="4">
    <source>
        <dbReference type="Proteomes" id="UP000054466"/>
    </source>
</evidence>
<proteinExistence type="predicted"/>
<feature type="region of interest" description="Disordered" evidence="1">
    <location>
        <begin position="1"/>
        <end position="29"/>
    </location>
</feature>
<dbReference type="RefSeq" id="XP_016255783.1">
    <property type="nucleotide sequence ID" value="XM_016388855.1"/>
</dbReference>
<dbReference type="HOGENOM" id="CLU_648959_0_0_1"/>
<dbReference type="AlphaFoldDB" id="A0A0D2BDK0"/>
<evidence type="ECO:0000313" key="3">
    <source>
        <dbReference type="EMBL" id="KIW35567.1"/>
    </source>
</evidence>
<keyword evidence="2" id="KW-0472">Membrane</keyword>
<protein>
    <recommendedName>
        <fullName evidence="5">Adhesin domain-containing protein</fullName>
    </recommendedName>
</protein>
<name>A0A0D2BDK0_9EURO</name>
<organism evidence="3 4">
    <name type="scientific">Cladophialophora immunda</name>
    <dbReference type="NCBI Taxonomy" id="569365"/>
    <lineage>
        <taxon>Eukaryota</taxon>
        <taxon>Fungi</taxon>
        <taxon>Dikarya</taxon>
        <taxon>Ascomycota</taxon>
        <taxon>Pezizomycotina</taxon>
        <taxon>Eurotiomycetes</taxon>
        <taxon>Chaetothyriomycetidae</taxon>
        <taxon>Chaetothyriales</taxon>
        <taxon>Herpotrichiellaceae</taxon>
        <taxon>Cladophialophora</taxon>
    </lineage>
</organism>
<dbReference type="OrthoDB" id="3539644at2759"/>